<organism evidence="1 2">
    <name type="scientific">Brevundimonas nasdae</name>
    <dbReference type="NCBI Taxonomy" id="172043"/>
    <lineage>
        <taxon>Bacteria</taxon>
        <taxon>Pseudomonadati</taxon>
        <taxon>Pseudomonadota</taxon>
        <taxon>Alphaproteobacteria</taxon>
        <taxon>Caulobacterales</taxon>
        <taxon>Caulobacteraceae</taxon>
        <taxon>Brevundimonas</taxon>
    </lineage>
</organism>
<keyword evidence="1" id="KW-0223">Dioxygenase</keyword>
<dbReference type="EMBL" id="CP119180">
    <property type="protein sequence ID" value="WOB78936.1"/>
    <property type="molecule type" value="Genomic_DNA"/>
</dbReference>
<keyword evidence="2" id="KW-1185">Reference proteome</keyword>
<name>A0ACD4VLK5_9CAUL</name>
<evidence type="ECO:0000313" key="1">
    <source>
        <dbReference type="EMBL" id="WOB78936.1"/>
    </source>
</evidence>
<evidence type="ECO:0000313" key="2">
    <source>
        <dbReference type="Proteomes" id="UP001302493"/>
    </source>
</evidence>
<dbReference type="Proteomes" id="UP001302493">
    <property type="component" value="Chromosome"/>
</dbReference>
<keyword evidence="1" id="KW-0560">Oxidoreductase</keyword>
<accession>A0ACD4VLK5</accession>
<sequence>MTLDHAAFQDLGAHRFHGAVSDDLGTLFTILADLPSDRAGVRLRGIDRLSQYLAPDGRIGAVAAEVLGDASRPVRAILFDKTAETNWSVDWHQDRTICVERRVAIDGYGPWSMKAGMQHVAPPFDLLSRMVTVRVHLDDVSVENAPLLIAPGSHRYGRVAIDDVPEVVRQCGVQVCLAKAGDIWLYATPILHASDAAARPTRRRVLQIDYAAEELPGDLEWLGV</sequence>
<proteinExistence type="predicted"/>
<protein>
    <submittedName>
        <fullName evidence="1">Phytanoyl-CoA dioxygenase family protein</fullName>
    </submittedName>
</protein>
<reference evidence="1" key="1">
    <citation type="submission" date="2023-03" db="EMBL/GenBank/DDBJ databases">
        <title>Genome sequence of Brevundimonas nasdae SJTX8.</title>
        <authorList>
            <person name="Liang R."/>
        </authorList>
    </citation>
    <scope>NUCLEOTIDE SEQUENCE</scope>
    <source>
        <strain evidence="1">X8</strain>
    </source>
</reference>
<gene>
    <name evidence="1" type="ORF">PZA08_01895</name>
</gene>